<keyword evidence="3" id="KW-0862">Zinc</keyword>
<dbReference type="SUPFAM" id="SSF57850">
    <property type="entry name" value="RING/U-box"/>
    <property type="match status" value="1"/>
</dbReference>
<dbReference type="PRINTS" id="PR01407">
    <property type="entry name" value="BUTYPHLNCDUF"/>
</dbReference>
<reference evidence="9" key="1">
    <citation type="submission" date="2025-08" db="UniProtKB">
        <authorList>
            <consortium name="RefSeq"/>
        </authorList>
    </citation>
    <scope>IDENTIFICATION</scope>
    <source>
        <tissue evidence="9">Epidermis and Blubber</tissue>
    </source>
</reference>
<dbReference type="PROSITE" id="PS50188">
    <property type="entry name" value="B302_SPRY"/>
    <property type="match status" value="1"/>
</dbReference>
<evidence type="ECO:0000256" key="4">
    <source>
        <dbReference type="PROSITE-ProRule" id="PRU00024"/>
    </source>
</evidence>
<dbReference type="Gene3D" id="2.60.120.920">
    <property type="match status" value="1"/>
</dbReference>
<dbReference type="InterPro" id="IPR003877">
    <property type="entry name" value="SPRY_dom"/>
</dbReference>
<dbReference type="PANTHER" id="PTHR24103">
    <property type="entry name" value="E3 UBIQUITIN-PROTEIN LIGASE TRIM"/>
    <property type="match status" value="1"/>
</dbReference>
<dbReference type="PROSITE" id="PS00518">
    <property type="entry name" value="ZF_RING_1"/>
    <property type="match status" value="1"/>
</dbReference>
<dbReference type="InterPro" id="IPR027370">
    <property type="entry name" value="Znf-RING_euk"/>
</dbReference>
<dbReference type="SMART" id="SM00336">
    <property type="entry name" value="BBOX"/>
    <property type="match status" value="1"/>
</dbReference>
<dbReference type="SMART" id="SM00184">
    <property type="entry name" value="RING"/>
    <property type="match status" value="1"/>
</dbReference>
<dbReference type="InterPro" id="IPR013320">
    <property type="entry name" value="ConA-like_dom_sf"/>
</dbReference>
<dbReference type="Pfam" id="PF00622">
    <property type="entry name" value="SPRY"/>
    <property type="match status" value="1"/>
</dbReference>
<dbReference type="InterPro" id="IPR000315">
    <property type="entry name" value="Znf_B-box"/>
</dbReference>
<evidence type="ECO:0000259" key="7">
    <source>
        <dbReference type="PROSITE" id="PS50188"/>
    </source>
</evidence>
<proteinExistence type="predicted"/>
<dbReference type="InterPro" id="IPR003879">
    <property type="entry name" value="Butyrophylin_SPRY"/>
</dbReference>
<dbReference type="CDD" id="cd19783">
    <property type="entry name" value="Bbox2_TRIM43-like"/>
    <property type="match status" value="1"/>
</dbReference>
<sequence length="388" mass="44841">MPRVKNVLSFYLLRNMESAFTQCFPSEFICSICKDNFTDPVTISCGHRFCTPCLCLLWDDAQTATCCPVCKAISPKMDFKSTLLAKEHILPTRESIVCQLPSSAKQMCRIHQVVKLYFCQADTSLLCLFCSHSPEHAAHEHYPIKQVAEHYRENLLMQMKSIWKKKKENQSNIKKVTNIFRVWEGVGDTMKRSHLMQLYIPQPMDPQLSTWAITGMLERLNSFRVYVTLDHKIRNCHVALTEDLRRLQCSPDHQDVPRNPASSENTPSWGAQTFTTGKHYWEVNVGNSRNWIIGLCKESWTSRNDMLLNSEDIFLLLCVSVEDRFSLFSTFPLLPHYIQRPQGWIGVFLDYECGIISFINVARSSLICNFLSRSFSFPLRPFIWCGPK</sequence>
<dbReference type="InterPro" id="IPR017907">
    <property type="entry name" value="Znf_RING_CS"/>
</dbReference>
<keyword evidence="2 4" id="KW-0863">Zinc-finger</keyword>
<dbReference type="Pfam" id="PF13445">
    <property type="entry name" value="zf-RING_UBOX"/>
    <property type="match status" value="1"/>
</dbReference>
<evidence type="ECO:0000313" key="9">
    <source>
        <dbReference type="RefSeq" id="XP_036718470.1"/>
    </source>
</evidence>
<evidence type="ECO:0000259" key="5">
    <source>
        <dbReference type="PROSITE" id="PS50089"/>
    </source>
</evidence>
<dbReference type="InterPro" id="IPR001841">
    <property type="entry name" value="Znf_RING"/>
</dbReference>
<accession>A0A8B8YG57</accession>
<dbReference type="SMART" id="SM00449">
    <property type="entry name" value="SPRY"/>
    <property type="match status" value="1"/>
</dbReference>
<evidence type="ECO:0000259" key="6">
    <source>
        <dbReference type="PROSITE" id="PS50119"/>
    </source>
</evidence>
<dbReference type="GeneID" id="118900211"/>
<dbReference type="Gene3D" id="3.30.160.60">
    <property type="entry name" value="Classic Zinc Finger"/>
    <property type="match status" value="1"/>
</dbReference>
<dbReference type="InterPro" id="IPR043136">
    <property type="entry name" value="B30.2/SPRY_sf"/>
</dbReference>
<name>A0A8B8YG57_BALMU</name>
<protein>
    <submittedName>
        <fullName evidence="9">Tripartite motif-containing protein 77 isoform X3</fullName>
    </submittedName>
</protein>
<evidence type="ECO:0000313" key="8">
    <source>
        <dbReference type="Proteomes" id="UP000694857"/>
    </source>
</evidence>
<dbReference type="Gene3D" id="3.30.40.10">
    <property type="entry name" value="Zinc/RING finger domain, C3HC4 (zinc finger)"/>
    <property type="match status" value="1"/>
</dbReference>
<evidence type="ECO:0000256" key="2">
    <source>
        <dbReference type="ARBA" id="ARBA00022771"/>
    </source>
</evidence>
<keyword evidence="1" id="KW-0479">Metal-binding</keyword>
<feature type="domain" description="RING-type" evidence="5">
    <location>
        <begin position="30"/>
        <end position="71"/>
    </location>
</feature>
<dbReference type="PROSITE" id="PS50119">
    <property type="entry name" value="ZF_BBOX"/>
    <property type="match status" value="1"/>
</dbReference>
<dbReference type="InterPro" id="IPR050143">
    <property type="entry name" value="TRIM/RBCC"/>
</dbReference>
<evidence type="ECO:0000256" key="3">
    <source>
        <dbReference type="ARBA" id="ARBA00022833"/>
    </source>
</evidence>
<dbReference type="AlphaFoldDB" id="A0A8B8YG57"/>
<feature type="domain" description="B box-type" evidence="6">
    <location>
        <begin position="103"/>
        <end position="144"/>
    </location>
</feature>
<dbReference type="GO" id="GO:0008270">
    <property type="term" value="F:zinc ion binding"/>
    <property type="evidence" value="ECO:0007669"/>
    <property type="project" value="UniProtKB-KW"/>
</dbReference>
<dbReference type="SUPFAM" id="SSF49899">
    <property type="entry name" value="Concanavalin A-like lectins/glucanases"/>
    <property type="match status" value="1"/>
</dbReference>
<gene>
    <name evidence="9" type="primary">TRIM77</name>
</gene>
<dbReference type="InterPro" id="IPR001870">
    <property type="entry name" value="B30.2/SPRY"/>
</dbReference>
<dbReference type="CTD" id="390231"/>
<dbReference type="InterPro" id="IPR013083">
    <property type="entry name" value="Znf_RING/FYVE/PHD"/>
</dbReference>
<dbReference type="PROSITE" id="PS50089">
    <property type="entry name" value="ZF_RING_2"/>
    <property type="match status" value="1"/>
</dbReference>
<evidence type="ECO:0000256" key="1">
    <source>
        <dbReference type="ARBA" id="ARBA00022723"/>
    </source>
</evidence>
<dbReference type="RefSeq" id="XP_036718470.1">
    <property type="nucleotide sequence ID" value="XM_036862575.1"/>
</dbReference>
<organism evidence="8 9">
    <name type="scientific">Balaenoptera musculus</name>
    <name type="common">Blue whale</name>
    <dbReference type="NCBI Taxonomy" id="9771"/>
    <lineage>
        <taxon>Eukaryota</taxon>
        <taxon>Metazoa</taxon>
        <taxon>Chordata</taxon>
        <taxon>Craniata</taxon>
        <taxon>Vertebrata</taxon>
        <taxon>Euteleostomi</taxon>
        <taxon>Mammalia</taxon>
        <taxon>Eutheria</taxon>
        <taxon>Laurasiatheria</taxon>
        <taxon>Artiodactyla</taxon>
        <taxon>Whippomorpha</taxon>
        <taxon>Cetacea</taxon>
        <taxon>Mysticeti</taxon>
        <taxon>Balaenopteridae</taxon>
        <taxon>Balaenoptera</taxon>
    </lineage>
</organism>
<keyword evidence="8" id="KW-1185">Reference proteome</keyword>
<dbReference type="SUPFAM" id="SSF57845">
    <property type="entry name" value="B-box zinc-binding domain"/>
    <property type="match status" value="1"/>
</dbReference>
<feature type="domain" description="B30.2/SPRY" evidence="7">
    <location>
        <begin position="206"/>
        <end position="388"/>
    </location>
</feature>
<dbReference type="Proteomes" id="UP000694857">
    <property type="component" value="Chromosome 8"/>
</dbReference>